<proteinExistence type="inferred from homology"/>
<keyword evidence="2" id="KW-0805">Transcription regulation</keyword>
<reference evidence="7 8" key="2">
    <citation type="journal article" date="2017" name="Genome Biol.">
        <title>New reference genome sequences of hot pepper reveal the massive evolution of plant disease-resistance genes by retroduplication.</title>
        <authorList>
            <person name="Kim S."/>
            <person name="Park J."/>
            <person name="Yeom S.I."/>
            <person name="Kim Y.M."/>
            <person name="Seo E."/>
            <person name="Kim K.T."/>
            <person name="Kim M.S."/>
            <person name="Lee J.M."/>
            <person name="Cheong K."/>
            <person name="Shin H.S."/>
            <person name="Kim S.B."/>
            <person name="Han K."/>
            <person name="Lee J."/>
            <person name="Park M."/>
            <person name="Lee H.A."/>
            <person name="Lee H.Y."/>
            <person name="Lee Y."/>
            <person name="Oh S."/>
            <person name="Lee J.H."/>
            <person name="Choi E."/>
            <person name="Choi E."/>
            <person name="Lee S.E."/>
            <person name="Jeon J."/>
            <person name="Kim H."/>
            <person name="Choi G."/>
            <person name="Song H."/>
            <person name="Lee J."/>
            <person name="Lee S.C."/>
            <person name="Kwon J.K."/>
            <person name="Lee H.Y."/>
            <person name="Koo N."/>
            <person name="Hong Y."/>
            <person name="Kim R.W."/>
            <person name="Kang W.H."/>
            <person name="Huh J.H."/>
            <person name="Kang B.C."/>
            <person name="Yang T.J."/>
            <person name="Lee Y.H."/>
            <person name="Bennetzen J.L."/>
            <person name="Choi D."/>
        </authorList>
    </citation>
    <scope>NUCLEOTIDE SEQUENCE [LARGE SCALE GENOMIC DNA]</scope>
    <source>
        <strain evidence="8">cv. CM334</strain>
    </source>
</reference>
<dbReference type="GO" id="GO:0006357">
    <property type="term" value="P:regulation of transcription by RNA polymerase II"/>
    <property type="evidence" value="ECO:0000318"/>
    <property type="project" value="GO_Central"/>
</dbReference>
<keyword evidence="4" id="KW-0804">Transcription</keyword>
<dbReference type="OrthoDB" id="1272441at2759"/>
<evidence type="ECO:0000256" key="6">
    <source>
        <dbReference type="ARBA" id="ARBA00038129"/>
    </source>
</evidence>
<dbReference type="InterPro" id="IPR009072">
    <property type="entry name" value="Histone-fold"/>
</dbReference>
<dbReference type="EMBL" id="AYRZ02000003">
    <property type="protein sequence ID" value="PHT87895.1"/>
    <property type="molecule type" value="Genomic_DNA"/>
</dbReference>
<evidence type="ECO:0000256" key="1">
    <source>
        <dbReference type="ARBA" id="ARBA00004123"/>
    </source>
</evidence>
<dbReference type="KEGG" id="cann:107864921"/>
<accession>A0A1U8G637</accession>
<comment type="caution">
    <text evidence="7">The sequence shown here is derived from an EMBL/GenBank/DDBJ whole genome shotgun (WGS) entry which is preliminary data.</text>
</comment>
<dbReference type="Gramene" id="PHT87895">
    <property type="protein sequence ID" value="PHT87895"/>
    <property type="gene ID" value="T459_10001"/>
</dbReference>
<comment type="similarity">
    <text evidence="6">Belongs to the NFYC/HAP5 subunit family.</text>
</comment>
<dbReference type="AlphaFoldDB" id="A0A1U8G637"/>
<dbReference type="SUPFAM" id="SSF47113">
    <property type="entry name" value="Histone-fold"/>
    <property type="match status" value="1"/>
</dbReference>
<dbReference type="PANTHER" id="PTHR10252:SF8">
    <property type="entry name" value="NUCLEAR TRANSCRIPTION FACTOR Y SUBUNIT GAMMA"/>
    <property type="match status" value="1"/>
</dbReference>
<evidence type="ECO:0000256" key="3">
    <source>
        <dbReference type="ARBA" id="ARBA00023125"/>
    </source>
</evidence>
<dbReference type="PANTHER" id="PTHR10252">
    <property type="entry name" value="HISTONE-LIKE TRANSCRIPTION FACTOR CCAAT-RELATED"/>
    <property type="match status" value="1"/>
</dbReference>
<dbReference type="InterPro" id="IPR050568">
    <property type="entry name" value="Transcr_DNA_Rep_Reg"/>
</dbReference>
<organism evidence="7 8">
    <name type="scientific">Capsicum annuum</name>
    <name type="common">Capsicum pepper</name>
    <dbReference type="NCBI Taxonomy" id="4072"/>
    <lineage>
        <taxon>Eukaryota</taxon>
        <taxon>Viridiplantae</taxon>
        <taxon>Streptophyta</taxon>
        <taxon>Embryophyta</taxon>
        <taxon>Tracheophyta</taxon>
        <taxon>Spermatophyta</taxon>
        <taxon>Magnoliopsida</taxon>
        <taxon>eudicotyledons</taxon>
        <taxon>Gunneridae</taxon>
        <taxon>Pentapetalae</taxon>
        <taxon>asterids</taxon>
        <taxon>lamiids</taxon>
        <taxon>Solanales</taxon>
        <taxon>Solanaceae</taxon>
        <taxon>Solanoideae</taxon>
        <taxon>Capsiceae</taxon>
        <taxon>Capsicum</taxon>
    </lineage>
</organism>
<dbReference type="SMR" id="A0A1U8G637"/>
<protein>
    <submittedName>
        <fullName evidence="7">Uncharacterized protein</fullName>
    </submittedName>
</protein>
<dbReference type="Proteomes" id="UP000222542">
    <property type="component" value="Unassembled WGS sequence"/>
</dbReference>
<name>A0A1U8G637_CAPAN</name>
<keyword evidence="5" id="KW-0539">Nucleus</keyword>
<evidence type="ECO:0000256" key="2">
    <source>
        <dbReference type="ARBA" id="ARBA00023015"/>
    </source>
</evidence>
<dbReference type="GO" id="GO:0005634">
    <property type="term" value="C:nucleus"/>
    <property type="evidence" value="ECO:0000318"/>
    <property type="project" value="GO_Central"/>
</dbReference>
<evidence type="ECO:0000256" key="5">
    <source>
        <dbReference type="ARBA" id="ARBA00023242"/>
    </source>
</evidence>
<evidence type="ECO:0000313" key="7">
    <source>
        <dbReference type="EMBL" id="PHT87895.1"/>
    </source>
</evidence>
<comment type="subcellular location">
    <subcellularLocation>
        <location evidence="1">Nucleus</location>
    </subcellularLocation>
</comment>
<dbReference type="Gene3D" id="1.10.20.10">
    <property type="entry name" value="Histone, subunit A"/>
    <property type="match status" value="1"/>
</dbReference>
<gene>
    <name evidence="7" type="ORF">T459_10001</name>
</gene>
<evidence type="ECO:0000256" key="4">
    <source>
        <dbReference type="ARBA" id="ARBA00023163"/>
    </source>
</evidence>
<reference evidence="7 8" key="1">
    <citation type="journal article" date="2014" name="Nat. Genet.">
        <title>Genome sequence of the hot pepper provides insights into the evolution of pungency in Capsicum species.</title>
        <authorList>
            <person name="Kim S."/>
            <person name="Park M."/>
            <person name="Yeom S.I."/>
            <person name="Kim Y.M."/>
            <person name="Lee J.M."/>
            <person name="Lee H.A."/>
            <person name="Seo E."/>
            <person name="Choi J."/>
            <person name="Cheong K."/>
            <person name="Kim K.T."/>
            <person name="Jung K."/>
            <person name="Lee G.W."/>
            <person name="Oh S.K."/>
            <person name="Bae C."/>
            <person name="Kim S.B."/>
            <person name="Lee H.Y."/>
            <person name="Kim S.Y."/>
            <person name="Kim M.S."/>
            <person name="Kang B.C."/>
            <person name="Jo Y.D."/>
            <person name="Yang H.B."/>
            <person name="Jeong H.J."/>
            <person name="Kang W.H."/>
            <person name="Kwon J.K."/>
            <person name="Shin C."/>
            <person name="Lim J.Y."/>
            <person name="Park J.H."/>
            <person name="Huh J.H."/>
            <person name="Kim J.S."/>
            <person name="Kim B.D."/>
            <person name="Cohen O."/>
            <person name="Paran I."/>
            <person name="Suh M.C."/>
            <person name="Lee S.B."/>
            <person name="Kim Y.K."/>
            <person name="Shin Y."/>
            <person name="Noh S.J."/>
            <person name="Park J."/>
            <person name="Seo Y.S."/>
            <person name="Kwon S.Y."/>
            <person name="Kim H.A."/>
            <person name="Park J.M."/>
            <person name="Kim H.J."/>
            <person name="Choi S.B."/>
            <person name="Bosland P.W."/>
            <person name="Reeves G."/>
            <person name="Jo S.H."/>
            <person name="Lee B.W."/>
            <person name="Cho H.T."/>
            <person name="Choi H.S."/>
            <person name="Lee M.S."/>
            <person name="Yu Y."/>
            <person name="Do Choi Y."/>
            <person name="Park B.S."/>
            <person name="van Deynze A."/>
            <person name="Ashrafi H."/>
            <person name="Hill T."/>
            <person name="Kim W.T."/>
            <person name="Pai H.S."/>
            <person name="Ahn H.K."/>
            <person name="Yeam I."/>
            <person name="Giovannoni J.J."/>
            <person name="Rose J.K."/>
            <person name="Sorensen I."/>
            <person name="Lee S.J."/>
            <person name="Kim R.W."/>
            <person name="Choi I.Y."/>
            <person name="Choi B.S."/>
            <person name="Lim J.S."/>
            <person name="Lee Y.H."/>
            <person name="Choi D."/>
        </authorList>
    </citation>
    <scope>NUCLEOTIDE SEQUENCE [LARGE SCALE GENOMIC DNA]</scope>
    <source>
        <strain evidence="8">cv. CM334</strain>
    </source>
</reference>
<dbReference type="GO" id="GO:0046982">
    <property type="term" value="F:protein heterodimerization activity"/>
    <property type="evidence" value="ECO:0007669"/>
    <property type="project" value="InterPro"/>
</dbReference>
<dbReference type="GO" id="GO:0003677">
    <property type="term" value="F:DNA binding"/>
    <property type="evidence" value="ECO:0007669"/>
    <property type="project" value="UniProtKB-KW"/>
</dbReference>
<sequence length="104" mass="11829">MENNSHQSRANAAAAAQSDHLLEQQQQFSMVFEVFIMELTVPSWFHAEDKKHRTLQKNNIFNAIRLSGIFHFICDIVPRDEINEEAMAHKTARGGSSEQDNTDG</sequence>
<dbReference type="GO" id="GO:0000981">
    <property type="term" value="F:DNA-binding transcription factor activity, RNA polymerase II-specific"/>
    <property type="evidence" value="ECO:0000318"/>
    <property type="project" value="GO_Central"/>
</dbReference>
<dbReference type="STRING" id="4072.A0A1U8G637"/>
<keyword evidence="3" id="KW-0238">DNA-binding</keyword>
<evidence type="ECO:0000313" key="8">
    <source>
        <dbReference type="Proteomes" id="UP000222542"/>
    </source>
</evidence>
<keyword evidence="8" id="KW-1185">Reference proteome</keyword>